<evidence type="ECO:0000256" key="2">
    <source>
        <dbReference type="ARBA" id="ARBA00023125"/>
    </source>
</evidence>
<dbReference type="PANTHER" id="PTHR30055:SF234">
    <property type="entry name" value="HTH-TYPE TRANSCRIPTIONAL REGULATOR BETI"/>
    <property type="match status" value="1"/>
</dbReference>
<accession>A0ABP8UCQ0</accession>
<dbReference type="InterPro" id="IPR009057">
    <property type="entry name" value="Homeodomain-like_sf"/>
</dbReference>
<dbReference type="PROSITE" id="PS50977">
    <property type="entry name" value="HTH_TETR_2"/>
    <property type="match status" value="1"/>
</dbReference>
<keyword evidence="8" id="KW-1185">Reference proteome</keyword>
<keyword evidence="1" id="KW-0805">Transcription regulation</keyword>
<dbReference type="RefSeq" id="WP_345432830.1">
    <property type="nucleotide sequence ID" value="NZ_BAABHK010000006.1"/>
</dbReference>
<feature type="region of interest" description="Disordered" evidence="5">
    <location>
        <begin position="1"/>
        <end position="21"/>
    </location>
</feature>
<proteinExistence type="predicted"/>
<evidence type="ECO:0000256" key="3">
    <source>
        <dbReference type="ARBA" id="ARBA00023163"/>
    </source>
</evidence>
<evidence type="ECO:0000256" key="4">
    <source>
        <dbReference type="PROSITE-ProRule" id="PRU00335"/>
    </source>
</evidence>
<sequence length="199" mass="21467">MNAVDRLPAGGTGRRPRADARRNVERLVTAAHAAVAEVGVDVTAHEIARRAGVGIGTFYRRLPSREALLEAVLAELLDEMASVARRAMDDPDPWRGFTDFATAYVQLRAASCGVNDALGGECGLALDPQLARMREYVRLLVAHAHGAGVLRPDVPWEDVAFVLASVTTSTRTVGLRAGADQWWRNLRIVLDGLHAAPGR</sequence>
<dbReference type="InterPro" id="IPR050109">
    <property type="entry name" value="HTH-type_TetR-like_transc_reg"/>
</dbReference>
<reference evidence="8" key="1">
    <citation type="journal article" date="2019" name="Int. J. Syst. Evol. Microbiol.">
        <title>The Global Catalogue of Microorganisms (GCM) 10K type strain sequencing project: providing services to taxonomists for standard genome sequencing and annotation.</title>
        <authorList>
            <consortium name="The Broad Institute Genomics Platform"/>
            <consortium name="The Broad Institute Genome Sequencing Center for Infectious Disease"/>
            <person name="Wu L."/>
            <person name="Ma J."/>
        </authorList>
    </citation>
    <scope>NUCLEOTIDE SEQUENCE [LARGE SCALE GENOMIC DNA]</scope>
    <source>
        <strain evidence="8">JCM 17939</strain>
    </source>
</reference>
<gene>
    <name evidence="7" type="ORF">GCM10023196_044190</name>
</gene>
<evidence type="ECO:0000256" key="5">
    <source>
        <dbReference type="SAM" id="MobiDB-lite"/>
    </source>
</evidence>
<evidence type="ECO:0000313" key="7">
    <source>
        <dbReference type="EMBL" id="GAA4628323.1"/>
    </source>
</evidence>
<evidence type="ECO:0000313" key="8">
    <source>
        <dbReference type="Proteomes" id="UP001501442"/>
    </source>
</evidence>
<evidence type="ECO:0000259" key="6">
    <source>
        <dbReference type="PROSITE" id="PS50977"/>
    </source>
</evidence>
<comment type="caution">
    <text evidence="7">The sequence shown here is derived from an EMBL/GenBank/DDBJ whole genome shotgun (WGS) entry which is preliminary data.</text>
</comment>
<dbReference type="PANTHER" id="PTHR30055">
    <property type="entry name" value="HTH-TYPE TRANSCRIPTIONAL REGULATOR RUTR"/>
    <property type="match status" value="1"/>
</dbReference>
<dbReference type="Proteomes" id="UP001501442">
    <property type="component" value="Unassembled WGS sequence"/>
</dbReference>
<keyword evidence="2 4" id="KW-0238">DNA-binding</keyword>
<name>A0ABP8UCQ0_9ACTN</name>
<dbReference type="SUPFAM" id="SSF48498">
    <property type="entry name" value="Tetracyclin repressor-like, C-terminal domain"/>
    <property type="match status" value="1"/>
</dbReference>
<feature type="DNA-binding region" description="H-T-H motif" evidence="4">
    <location>
        <begin position="43"/>
        <end position="62"/>
    </location>
</feature>
<feature type="domain" description="HTH tetR-type" evidence="6">
    <location>
        <begin position="21"/>
        <end position="80"/>
    </location>
</feature>
<dbReference type="EMBL" id="BAABHK010000006">
    <property type="protein sequence ID" value="GAA4628323.1"/>
    <property type="molecule type" value="Genomic_DNA"/>
</dbReference>
<organism evidence="7 8">
    <name type="scientific">Actinoallomurus vinaceus</name>
    <dbReference type="NCBI Taxonomy" id="1080074"/>
    <lineage>
        <taxon>Bacteria</taxon>
        <taxon>Bacillati</taxon>
        <taxon>Actinomycetota</taxon>
        <taxon>Actinomycetes</taxon>
        <taxon>Streptosporangiales</taxon>
        <taxon>Thermomonosporaceae</taxon>
        <taxon>Actinoallomurus</taxon>
    </lineage>
</organism>
<dbReference type="Gene3D" id="1.10.357.10">
    <property type="entry name" value="Tetracycline Repressor, domain 2"/>
    <property type="match status" value="1"/>
</dbReference>
<dbReference type="InterPro" id="IPR049445">
    <property type="entry name" value="TetR_SbtR-like_C"/>
</dbReference>
<dbReference type="InterPro" id="IPR036271">
    <property type="entry name" value="Tet_transcr_reg_TetR-rel_C_sf"/>
</dbReference>
<keyword evidence="3" id="KW-0804">Transcription</keyword>
<dbReference type="Pfam" id="PF21597">
    <property type="entry name" value="TetR_C_43"/>
    <property type="match status" value="1"/>
</dbReference>
<dbReference type="InterPro" id="IPR001647">
    <property type="entry name" value="HTH_TetR"/>
</dbReference>
<evidence type="ECO:0000256" key="1">
    <source>
        <dbReference type="ARBA" id="ARBA00023015"/>
    </source>
</evidence>
<dbReference type="SUPFAM" id="SSF46689">
    <property type="entry name" value="Homeodomain-like"/>
    <property type="match status" value="1"/>
</dbReference>
<dbReference type="Pfam" id="PF00440">
    <property type="entry name" value="TetR_N"/>
    <property type="match status" value="1"/>
</dbReference>
<protein>
    <submittedName>
        <fullName evidence="7">TetR/AcrR family transcriptional regulator</fullName>
    </submittedName>
</protein>